<keyword evidence="2" id="KW-0805">Transcription regulation</keyword>
<dbReference type="Pfam" id="PF03466">
    <property type="entry name" value="LysR_substrate"/>
    <property type="match status" value="1"/>
</dbReference>
<evidence type="ECO:0000256" key="4">
    <source>
        <dbReference type="ARBA" id="ARBA00023163"/>
    </source>
</evidence>
<dbReference type="InterPro" id="IPR000847">
    <property type="entry name" value="LysR_HTH_N"/>
</dbReference>
<protein>
    <submittedName>
        <fullName evidence="6">HTH-type transcriptional regulator CysL</fullName>
    </submittedName>
</protein>
<reference evidence="6 7" key="1">
    <citation type="submission" date="2019-02" db="EMBL/GenBank/DDBJ databases">
        <title>Deep-cultivation of Planctomycetes and their phenomic and genomic characterization uncovers novel biology.</title>
        <authorList>
            <person name="Wiegand S."/>
            <person name="Jogler M."/>
            <person name="Boedeker C."/>
            <person name="Pinto D."/>
            <person name="Vollmers J."/>
            <person name="Rivas-Marin E."/>
            <person name="Kohn T."/>
            <person name="Peeters S.H."/>
            <person name="Heuer A."/>
            <person name="Rast P."/>
            <person name="Oberbeckmann S."/>
            <person name="Bunk B."/>
            <person name="Jeske O."/>
            <person name="Meyerdierks A."/>
            <person name="Storesund J.E."/>
            <person name="Kallscheuer N."/>
            <person name="Luecker S."/>
            <person name="Lage O.M."/>
            <person name="Pohl T."/>
            <person name="Merkel B.J."/>
            <person name="Hornburger P."/>
            <person name="Mueller R.-W."/>
            <person name="Bruemmer F."/>
            <person name="Labrenz M."/>
            <person name="Spormann A.M."/>
            <person name="Op Den Camp H."/>
            <person name="Overmann J."/>
            <person name="Amann R."/>
            <person name="Jetten M.S.M."/>
            <person name="Mascher T."/>
            <person name="Medema M.H."/>
            <person name="Devos D.P."/>
            <person name="Kaster A.-K."/>
            <person name="Ovreas L."/>
            <person name="Rohde M."/>
            <person name="Galperin M.Y."/>
            <person name="Jogler C."/>
        </authorList>
    </citation>
    <scope>NUCLEOTIDE SEQUENCE [LARGE SCALE GENOMIC DNA]</scope>
    <source>
        <strain evidence="6 7">Pla52n</strain>
    </source>
</reference>
<name>A0A5C6AXJ7_9BACT</name>
<feature type="domain" description="HTH lysR-type" evidence="5">
    <location>
        <begin position="1"/>
        <end position="35"/>
    </location>
</feature>
<dbReference type="AlphaFoldDB" id="A0A5C6AXJ7"/>
<keyword evidence="4" id="KW-0804">Transcription</keyword>
<dbReference type="SUPFAM" id="SSF53850">
    <property type="entry name" value="Periplasmic binding protein-like II"/>
    <property type="match status" value="1"/>
</dbReference>
<dbReference type="InterPro" id="IPR036388">
    <property type="entry name" value="WH-like_DNA-bd_sf"/>
</dbReference>
<dbReference type="EMBL" id="SJPN01000003">
    <property type="protein sequence ID" value="TWU04227.1"/>
    <property type="molecule type" value="Genomic_DNA"/>
</dbReference>
<comment type="caution">
    <text evidence="6">The sequence shown here is derived from an EMBL/GenBank/DDBJ whole genome shotgun (WGS) entry which is preliminary data.</text>
</comment>
<dbReference type="GO" id="GO:0003700">
    <property type="term" value="F:DNA-binding transcription factor activity"/>
    <property type="evidence" value="ECO:0007669"/>
    <property type="project" value="InterPro"/>
</dbReference>
<dbReference type="PANTHER" id="PTHR30419:SF8">
    <property type="entry name" value="NITROGEN ASSIMILATION TRANSCRIPTIONAL ACTIVATOR-RELATED"/>
    <property type="match status" value="1"/>
</dbReference>
<evidence type="ECO:0000256" key="2">
    <source>
        <dbReference type="ARBA" id="ARBA00023015"/>
    </source>
</evidence>
<dbReference type="Gene3D" id="1.10.10.10">
    <property type="entry name" value="Winged helix-like DNA-binding domain superfamily/Winged helix DNA-binding domain"/>
    <property type="match status" value="1"/>
</dbReference>
<dbReference type="SUPFAM" id="SSF46785">
    <property type="entry name" value="Winged helix' DNA-binding domain"/>
    <property type="match status" value="1"/>
</dbReference>
<dbReference type="Pfam" id="PF00126">
    <property type="entry name" value="HTH_1"/>
    <property type="match status" value="1"/>
</dbReference>
<dbReference type="InterPro" id="IPR005119">
    <property type="entry name" value="LysR_subst-bd"/>
</dbReference>
<dbReference type="PROSITE" id="PS50931">
    <property type="entry name" value="HTH_LYSR"/>
    <property type="match status" value="1"/>
</dbReference>
<dbReference type="CDD" id="cd05466">
    <property type="entry name" value="PBP2_LTTR_substrate"/>
    <property type="match status" value="1"/>
</dbReference>
<sequence length="297" mass="32959">MSDLTQSGVSQAIQQLEESLGVILIDRSKRPLGLTGAGEVYYRGVRDLLGRYRRLEQEVVSTSKQLEGQVCVAAIYSVGLSYMPEATQAFKRLHPEVDLRLSFGRNERVMQMVVDGIVDIGLVSFPKNTKQVQSVLWQQEPIRLVCSPQHPFASRRDVSLSDLQGLEMVGFDRELELRQLIDQTLQRLGITVDVRMEFDNADSIVRAIQANQGIGILPEAVVRRETAVGSLQVVACPELRITRPLGIMFKRPGRLSRAANEFGSLLLGRPLEPDRRSKPIAAKAAAVDLKRESSAIA</sequence>
<comment type="similarity">
    <text evidence="1">Belongs to the LysR transcriptional regulatory family.</text>
</comment>
<evidence type="ECO:0000256" key="1">
    <source>
        <dbReference type="ARBA" id="ARBA00009437"/>
    </source>
</evidence>
<gene>
    <name evidence="6" type="primary">cysL</name>
    <name evidence="6" type="ORF">Pla52n_22660</name>
</gene>
<evidence type="ECO:0000259" key="5">
    <source>
        <dbReference type="PROSITE" id="PS50931"/>
    </source>
</evidence>
<dbReference type="GO" id="GO:0005829">
    <property type="term" value="C:cytosol"/>
    <property type="evidence" value="ECO:0007669"/>
    <property type="project" value="TreeGrafter"/>
</dbReference>
<accession>A0A5C6AXJ7</accession>
<evidence type="ECO:0000256" key="3">
    <source>
        <dbReference type="ARBA" id="ARBA00023125"/>
    </source>
</evidence>
<dbReference type="Proteomes" id="UP000320176">
    <property type="component" value="Unassembled WGS sequence"/>
</dbReference>
<keyword evidence="7" id="KW-1185">Reference proteome</keyword>
<dbReference type="Gene3D" id="3.40.190.290">
    <property type="match status" value="1"/>
</dbReference>
<evidence type="ECO:0000313" key="7">
    <source>
        <dbReference type="Proteomes" id="UP000320176"/>
    </source>
</evidence>
<keyword evidence="3" id="KW-0238">DNA-binding</keyword>
<dbReference type="InterPro" id="IPR036390">
    <property type="entry name" value="WH_DNA-bd_sf"/>
</dbReference>
<evidence type="ECO:0000313" key="6">
    <source>
        <dbReference type="EMBL" id="TWU04227.1"/>
    </source>
</evidence>
<dbReference type="InterPro" id="IPR050950">
    <property type="entry name" value="HTH-type_LysR_regulators"/>
</dbReference>
<dbReference type="PANTHER" id="PTHR30419">
    <property type="entry name" value="HTH-TYPE TRANSCRIPTIONAL REGULATOR YBHD"/>
    <property type="match status" value="1"/>
</dbReference>
<dbReference type="GO" id="GO:0003677">
    <property type="term" value="F:DNA binding"/>
    <property type="evidence" value="ECO:0007669"/>
    <property type="project" value="UniProtKB-KW"/>
</dbReference>
<proteinExistence type="inferred from homology"/>
<organism evidence="6 7">
    <name type="scientific">Stieleria varia</name>
    <dbReference type="NCBI Taxonomy" id="2528005"/>
    <lineage>
        <taxon>Bacteria</taxon>
        <taxon>Pseudomonadati</taxon>
        <taxon>Planctomycetota</taxon>
        <taxon>Planctomycetia</taxon>
        <taxon>Pirellulales</taxon>
        <taxon>Pirellulaceae</taxon>
        <taxon>Stieleria</taxon>
    </lineage>
</organism>